<dbReference type="InterPro" id="IPR036374">
    <property type="entry name" value="OxRdtase_Mopterin-bd_sf"/>
</dbReference>
<evidence type="ECO:0000259" key="4">
    <source>
        <dbReference type="Pfam" id="PF03404"/>
    </source>
</evidence>
<dbReference type="EMBL" id="JACBZT010000001">
    <property type="protein sequence ID" value="NYJ05089.1"/>
    <property type="molecule type" value="Genomic_DNA"/>
</dbReference>
<evidence type="ECO:0000313" key="6">
    <source>
        <dbReference type="Proteomes" id="UP000541969"/>
    </source>
</evidence>
<sequence>MTTTEQTPAAPAGVPAPAGPTRRWQRRLLAALAGLLAAAVGLGVGQLVSGFIRPAAGPVVAVGDAVITMTPEPVKSFAIRTFGQNDKNALVIGTLILLALYSLLVGLVGLRSRRLGVLGVVLFGAVGVVAALTRPAGSAWDALPSVVGAVAAAVTLLALLRPLTPAAAPAEPTDDEAVMERLRGVLTSTDRKGAGLDRRRFFVLGGVALGVAAVTAGGGQLLRRRFDVADARGEIRLPTPSSPAPRLPQGADLSTQVDGLTPLFTPNRDFYRVDTAITVPQLRPAQYRLSLTGMFDAPHTYTLDDLFNRGDLIERDVTLTCVSNEVGGNLAGTARWLGVPLGAFLRENGVRSGSSQLICRSSDGMTIGTPTRAALETPDAMLAFGMNGEPLPVEHGFPVRMVVPGLYGYVSACKWLTQIEASTFDAFDAYWVQRGWAPQGPIKTAARIDTPAALRPVKAGRRAVAGVAWAQGRGISKVEVQVDGGEWQEAQLSPESEADIWRQWMLPVDLQRGMHRITVRATDGTGQLQTQDRVDPYPDGASGWHSLQVLVS</sequence>
<gene>
    <name evidence="5" type="ORF">GGQ55_001367</name>
</gene>
<feature type="transmembrane region" description="Helical" evidence="2">
    <location>
        <begin position="142"/>
        <end position="160"/>
    </location>
</feature>
<evidence type="ECO:0000256" key="1">
    <source>
        <dbReference type="SAM" id="MobiDB-lite"/>
    </source>
</evidence>
<dbReference type="GO" id="GO:0030151">
    <property type="term" value="F:molybdenum ion binding"/>
    <property type="evidence" value="ECO:0007669"/>
    <property type="project" value="InterPro"/>
</dbReference>
<name>A0A853CDC0_9ACTN</name>
<dbReference type="GO" id="GO:0008482">
    <property type="term" value="F:sulfite oxidase activity"/>
    <property type="evidence" value="ECO:0007669"/>
    <property type="project" value="TreeGrafter"/>
</dbReference>
<evidence type="ECO:0000313" key="5">
    <source>
        <dbReference type="EMBL" id="NYJ05089.1"/>
    </source>
</evidence>
<dbReference type="Proteomes" id="UP000541969">
    <property type="component" value="Unassembled WGS sequence"/>
</dbReference>
<dbReference type="PANTHER" id="PTHR19372:SF7">
    <property type="entry name" value="SULFITE OXIDASE, MITOCHONDRIAL"/>
    <property type="match status" value="1"/>
</dbReference>
<keyword evidence="2" id="KW-1133">Transmembrane helix</keyword>
<feature type="compositionally biased region" description="Low complexity" evidence="1">
    <location>
        <begin position="8"/>
        <end position="20"/>
    </location>
</feature>
<keyword evidence="2" id="KW-0812">Transmembrane</keyword>
<feature type="domain" description="Moybdenum cofactor oxidoreductase dimerisation" evidence="4">
    <location>
        <begin position="460"/>
        <end position="532"/>
    </location>
</feature>
<accession>A0A853CDC0</accession>
<feature type="transmembrane region" description="Helical" evidence="2">
    <location>
        <begin position="28"/>
        <end position="48"/>
    </location>
</feature>
<keyword evidence="2" id="KW-0472">Membrane</keyword>
<dbReference type="RefSeq" id="WP_218859193.1">
    <property type="nucleotide sequence ID" value="NZ_JACBZT010000001.1"/>
</dbReference>
<dbReference type="InterPro" id="IPR000572">
    <property type="entry name" value="OxRdtase_Mopterin-bd_dom"/>
</dbReference>
<dbReference type="InterPro" id="IPR005066">
    <property type="entry name" value="MoCF_OxRdtse_dimer"/>
</dbReference>
<comment type="caution">
    <text evidence="5">The sequence shown here is derived from an EMBL/GenBank/DDBJ whole genome shotgun (WGS) entry which is preliminary data.</text>
</comment>
<dbReference type="GO" id="GO:0020037">
    <property type="term" value="F:heme binding"/>
    <property type="evidence" value="ECO:0007669"/>
    <property type="project" value="TreeGrafter"/>
</dbReference>
<dbReference type="InterPro" id="IPR014756">
    <property type="entry name" value="Ig_E-set"/>
</dbReference>
<dbReference type="SUPFAM" id="SSF81296">
    <property type="entry name" value="E set domains"/>
    <property type="match status" value="1"/>
</dbReference>
<dbReference type="GO" id="GO:0043546">
    <property type="term" value="F:molybdopterin cofactor binding"/>
    <property type="evidence" value="ECO:0007669"/>
    <property type="project" value="TreeGrafter"/>
</dbReference>
<dbReference type="Gene3D" id="2.60.40.650">
    <property type="match status" value="1"/>
</dbReference>
<dbReference type="Pfam" id="PF00174">
    <property type="entry name" value="Oxidored_molyb"/>
    <property type="match status" value="1"/>
</dbReference>
<evidence type="ECO:0000256" key="2">
    <source>
        <dbReference type="SAM" id="Phobius"/>
    </source>
</evidence>
<proteinExistence type="predicted"/>
<feature type="domain" description="Oxidoreductase molybdopterin-binding" evidence="3">
    <location>
        <begin position="278"/>
        <end position="431"/>
    </location>
</feature>
<dbReference type="Pfam" id="PF03404">
    <property type="entry name" value="Mo-co_dimer"/>
    <property type="match status" value="1"/>
</dbReference>
<evidence type="ECO:0000259" key="3">
    <source>
        <dbReference type="Pfam" id="PF00174"/>
    </source>
</evidence>
<dbReference type="GO" id="GO:0006790">
    <property type="term" value="P:sulfur compound metabolic process"/>
    <property type="evidence" value="ECO:0007669"/>
    <property type="project" value="TreeGrafter"/>
</dbReference>
<dbReference type="Gene3D" id="3.90.420.10">
    <property type="entry name" value="Oxidoreductase, molybdopterin-binding domain"/>
    <property type="match status" value="1"/>
</dbReference>
<feature type="transmembrane region" description="Helical" evidence="2">
    <location>
        <begin position="201"/>
        <end position="222"/>
    </location>
</feature>
<dbReference type="AlphaFoldDB" id="A0A853CDC0"/>
<feature type="transmembrane region" description="Helical" evidence="2">
    <location>
        <begin position="89"/>
        <end position="108"/>
    </location>
</feature>
<dbReference type="PANTHER" id="PTHR19372">
    <property type="entry name" value="SULFITE REDUCTASE"/>
    <property type="match status" value="1"/>
</dbReference>
<dbReference type="SUPFAM" id="SSF56524">
    <property type="entry name" value="Oxidoreductase molybdopterin-binding domain"/>
    <property type="match status" value="1"/>
</dbReference>
<organism evidence="5 6">
    <name type="scientific">Petropleomorpha daqingensis</name>
    <dbReference type="NCBI Taxonomy" id="2026353"/>
    <lineage>
        <taxon>Bacteria</taxon>
        <taxon>Bacillati</taxon>
        <taxon>Actinomycetota</taxon>
        <taxon>Actinomycetes</taxon>
        <taxon>Geodermatophilales</taxon>
        <taxon>Geodermatophilaceae</taxon>
        <taxon>Petropleomorpha</taxon>
    </lineage>
</organism>
<reference evidence="5 6" key="1">
    <citation type="submission" date="2020-07" db="EMBL/GenBank/DDBJ databases">
        <title>Sequencing the genomes of 1000 actinobacteria strains.</title>
        <authorList>
            <person name="Klenk H.-P."/>
        </authorList>
    </citation>
    <scope>NUCLEOTIDE SEQUENCE [LARGE SCALE GENOMIC DNA]</scope>
    <source>
        <strain evidence="5 6">DSM 104001</strain>
    </source>
</reference>
<keyword evidence="6" id="KW-1185">Reference proteome</keyword>
<protein>
    <submittedName>
        <fullName evidence="5">DMSO/TMAO reductase YedYZ molybdopterin-dependent catalytic subunit</fullName>
    </submittedName>
</protein>
<feature type="transmembrane region" description="Helical" evidence="2">
    <location>
        <begin position="115"/>
        <end position="136"/>
    </location>
</feature>
<feature type="region of interest" description="Disordered" evidence="1">
    <location>
        <begin position="1"/>
        <end position="20"/>
    </location>
</feature>